<dbReference type="EMBL" id="GL349570">
    <property type="protein sequence ID" value="EFI47940.1"/>
    <property type="molecule type" value="Genomic_DNA"/>
</dbReference>
<dbReference type="HOGENOM" id="CLU_174021_1_0_10"/>
<dbReference type="AlphaFoldDB" id="D7NEF8"/>
<dbReference type="eggNOG" id="ENOG50339WC">
    <property type="taxonomic scope" value="Bacteria"/>
</dbReference>
<accession>D7NEF8</accession>
<proteinExistence type="predicted"/>
<dbReference type="RefSeq" id="WP_004378224.1">
    <property type="nucleotide sequence ID" value="NZ_GL349570.1"/>
</dbReference>
<gene>
    <name evidence="1" type="ORF">HMPREF0665_01935</name>
</gene>
<dbReference type="Pfam" id="PF12668">
    <property type="entry name" value="DUF3791"/>
    <property type="match status" value="1"/>
</dbReference>
<name>D7NEF8_9BACT</name>
<keyword evidence="2" id="KW-1185">Reference proteome</keyword>
<organism evidence="1 2">
    <name type="scientific">Segatella oris C735</name>
    <dbReference type="NCBI Taxonomy" id="563008"/>
    <lineage>
        <taxon>Bacteria</taxon>
        <taxon>Pseudomonadati</taxon>
        <taxon>Bacteroidota</taxon>
        <taxon>Bacteroidia</taxon>
        <taxon>Bacteroidales</taxon>
        <taxon>Prevotellaceae</taxon>
        <taxon>Segatella</taxon>
    </lineage>
</organism>
<sequence>MTYDQLDFATYCIGLLASKLEMNQREVYDKLKESDILEGYIVKAYNVLHTFSSDYIADDLIGYMKEKGVIS</sequence>
<dbReference type="InterPro" id="IPR024269">
    <property type="entry name" value="DUF3791"/>
</dbReference>
<reference evidence="1 2" key="1">
    <citation type="submission" date="2010-02" db="EMBL/GenBank/DDBJ databases">
        <title>The Genome Sequence of Prevotella oris strain C735.</title>
        <authorList>
            <consortium name="The Broad Institute Genome Sequencing Platform"/>
            <person name="Ward D."/>
            <person name="Feldgarden M."/>
            <person name="Earl A."/>
            <person name="Young S.K."/>
            <person name="Zeng Q."/>
            <person name="Koehrsen M."/>
            <person name="Alvarado L."/>
            <person name="Berlin A."/>
            <person name="Bochicchio J."/>
            <person name="Borenstein D."/>
            <person name="Chapman S.B."/>
            <person name="Chen Z."/>
            <person name="Engels R."/>
            <person name="Freedman E."/>
            <person name="Gellesch M."/>
            <person name="Goldberg J."/>
            <person name="Griggs A."/>
            <person name="Gujja S."/>
            <person name="Heilman E."/>
            <person name="Heiman D."/>
            <person name="Hepburn T."/>
            <person name="Howarth C."/>
            <person name="Jen D."/>
            <person name="Larson L."/>
            <person name="Mehta T."/>
            <person name="Park D."/>
            <person name="Pearson M."/>
            <person name="Roberts A."/>
            <person name="Saif S."/>
            <person name="Shea T."/>
            <person name="Shenoy N."/>
            <person name="Sisk P."/>
            <person name="Stolte C."/>
            <person name="Sykes S."/>
            <person name="Thomson T."/>
            <person name="Walk T."/>
            <person name="White J."/>
            <person name="Yandava C."/>
            <person name="Sibley C.D."/>
            <person name="Field T.R."/>
            <person name="Grinwis M."/>
            <person name="Eshaghurshan C.S."/>
            <person name="Surette M.G."/>
            <person name="Haas B."/>
            <person name="Nusbaum C."/>
            <person name="Birren B."/>
        </authorList>
    </citation>
    <scope>NUCLEOTIDE SEQUENCE [LARGE SCALE GENOMIC DNA]</scope>
    <source>
        <strain evidence="1 2">C735</strain>
    </source>
</reference>
<evidence type="ECO:0000313" key="1">
    <source>
        <dbReference type="EMBL" id="EFI47940.1"/>
    </source>
</evidence>
<protein>
    <submittedName>
        <fullName evidence="1">Uncharacterized protein</fullName>
    </submittedName>
</protein>
<dbReference type="Proteomes" id="UP000003805">
    <property type="component" value="Unassembled WGS sequence"/>
</dbReference>
<evidence type="ECO:0000313" key="2">
    <source>
        <dbReference type="Proteomes" id="UP000003805"/>
    </source>
</evidence>